<proteinExistence type="predicted"/>
<sequence>MPVQTKPESAVTCCDHTQSPRSGPTQEQRSANVQACSNIQPSAETLLQHSSLTCRTSQTDAWWRIKKTLQKDPTAAQATLHDTANQPECQRNHVKISCQKETTKLGNQSLHITRFTKHAL</sequence>
<accession>A0AAD1VRI4</accession>
<protein>
    <submittedName>
        <fullName evidence="2">Uncharacterized protein</fullName>
    </submittedName>
</protein>
<dbReference type="EMBL" id="OW240913">
    <property type="protein sequence ID" value="CAH2252157.1"/>
    <property type="molecule type" value="Genomic_DNA"/>
</dbReference>
<gene>
    <name evidence="2" type="ORF">PECUL_23A000798</name>
</gene>
<feature type="compositionally biased region" description="Polar residues" evidence="1">
    <location>
        <begin position="15"/>
        <end position="33"/>
    </location>
</feature>
<evidence type="ECO:0000313" key="2">
    <source>
        <dbReference type="EMBL" id="CAH2252157.1"/>
    </source>
</evidence>
<feature type="region of interest" description="Disordered" evidence="1">
    <location>
        <begin position="1"/>
        <end position="33"/>
    </location>
</feature>
<dbReference type="Proteomes" id="UP001295444">
    <property type="component" value="Chromosome 02"/>
</dbReference>
<evidence type="ECO:0000313" key="3">
    <source>
        <dbReference type="Proteomes" id="UP001295444"/>
    </source>
</evidence>
<dbReference type="AlphaFoldDB" id="A0AAD1VRI4"/>
<name>A0AAD1VRI4_PELCU</name>
<evidence type="ECO:0000256" key="1">
    <source>
        <dbReference type="SAM" id="MobiDB-lite"/>
    </source>
</evidence>
<organism evidence="2 3">
    <name type="scientific">Pelobates cultripes</name>
    <name type="common">Western spadefoot toad</name>
    <dbReference type="NCBI Taxonomy" id="61616"/>
    <lineage>
        <taxon>Eukaryota</taxon>
        <taxon>Metazoa</taxon>
        <taxon>Chordata</taxon>
        <taxon>Craniata</taxon>
        <taxon>Vertebrata</taxon>
        <taxon>Euteleostomi</taxon>
        <taxon>Amphibia</taxon>
        <taxon>Batrachia</taxon>
        <taxon>Anura</taxon>
        <taxon>Pelobatoidea</taxon>
        <taxon>Pelobatidae</taxon>
        <taxon>Pelobates</taxon>
    </lineage>
</organism>
<keyword evidence="3" id="KW-1185">Reference proteome</keyword>
<reference evidence="2" key="1">
    <citation type="submission" date="2022-03" db="EMBL/GenBank/DDBJ databases">
        <authorList>
            <person name="Alioto T."/>
            <person name="Alioto T."/>
            <person name="Gomez Garrido J."/>
        </authorList>
    </citation>
    <scope>NUCLEOTIDE SEQUENCE</scope>
</reference>